<evidence type="ECO:0000313" key="3">
    <source>
        <dbReference type="Proteomes" id="UP001597296"/>
    </source>
</evidence>
<sequence>MTATEDPDPRPVLFRHSLEQDGFAVRAGSSSTPDPFALVRRHKMDSAGGNNAGQPYKILRVPCPRAEQHDIDKDFGLFHLRADEAVIYLGRTPPRCDYFSFTPYVWVRHEDSLAPKGDWVFAATGDPLNLSRIGTEGSDGPFAANTLVIFAADQGLADRIIAAARNARYPDEMINVVVIPSELVRMAGVTPGEIGDSLTILVRNANFAEGDDRKEKIEDGWVKHHYLHTDDYAHVWRVTPSTPLTPLKPYETPAPRQRRDQPEESRVPGLTAGLDRLQQAILDAIPHVEARVYGSIRWFLDSREVLSETNRASPTFHQFVAGEGSDTPYLRTALDGAPANFTLAEDEIAVVFGVNHAATGLATYSNFGVYGDWILGRDPECGPFLFGDGTNPVWNGVAGANSHSFTGTAAPYLGENDPMAPYLYAVKALRNAPTDAPEGSFVTVPSRDLPEELADQIKGSPIRSIPLDQPMMIGYRAYLNPRTKAGPAYEDLIPDRVVWLKLPPA</sequence>
<dbReference type="Proteomes" id="UP001597296">
    <property type="component" value="Unassembled WGS sequence"/>
</dbReference>
<keyword evidence="3" id="KW-1185">Reference proteome</keyword>
<protein>
    <submittedName>
        <fullName evidence="2">Uncharacterized protein</fullName>
    </submittedName>
</protein>
<evidence type="ECO:0000256" key="1">
    <source>
        <dbReference type="SAM" id="MobiDB-lite"/>
    </source>
</evidence>
<feature type="compositionally biased region" description="Basic and acidic residues" evidence="1">
    <location>
        <begin position="257"/>
        <end position="266"/>
    </location>
</feature>
<feature type="region of interest" description="Disordered" evidence="1">
    <location>
        <begin position="244"/>
        <end position="268"/>
    </location>
</feature>
<dbReference type="RefSeq" id="WP_377313488.1">
    <property type="nucleotide sequence ID" value="NZ_JBHUIY010000001.1"/>
</dbReference>
<proteinExistence type="predicted"/>
<organism evidence="2 3">
    <name type="scientific">Phaeospirillum tilakii</name>
    <dbReference type="NCBI Taxonomy" id="741673"/>
    <lineage>
        <taxon>Bacteria</taxon>
        <taxon>Pseudomonadati</taxon>
        <taxon>Pseudomonadota</taxon>
        <taxon>Alphaproteobacteria</taxon>
        <taxon>Rhodospirillales</taxon>
        <taxon>Rhodospirillaceae</taxon>
        <taxon>Phaeospirillum</taxon>
    </lineage>
</organism>
<accession>A0ABW5C7Y6</accession>
<comment type="caution">
    <text evidence="2">The sequence shown here is derived from an EMBL/GenBank/DDBJ whole genome shotgun (WGS) entry which is preliminary data.</text>
</comment>
<evidence type="ECO:0000313" key="2">
    <source>
        <dbReference type="EMBL" id="MFD2232296.1"/>
    </source>
</evidence>
<gene>
    <name evidence="2" type="ORF">ACFSNB_00610</name>
</gene>
<dbReference type="EMBL" id="JBHUIY010000001">
    <property type="protein sequence ID" value="MFD2232296.1"/>
    <property type="molecule type" value="Genomic_DNA"/>
</dbReference>
<name>A0ABW5C7Y6_9PROT</name>
<reference evidence="3" key="1">
    <citation type="journal article" date="2019" name="Int. J. Syst. Evol. Microbiol.">
        <title>The Global Catalogue of Microorganisms (GCM) 10K type strain sequencing project: providing services to taxonomists for standard genome sequencing and annotation.</title>
        <authorList>
            <consortium name="The Broad Institute Genomics Platform"/>
            <consortium name="The Broad Institute Genome Sequencing Center for Infectious Disease"/>
            <person name="Wu L."/>
            <person name="Ma J."/>
        </authorList>
    </citation>
    <scope>NUCLEOTIDE SEQUENCE [LARGE SCALE GENOMIC DNA]</scope>
    <source>
        <strain evidence="3">KCTC 15012</strain>
    </source>
</reference>